<comment type="caution">
    <text evidence="4">The sequence shown here is derived from an EMBL/GenBank/DDBJ whole genome shotgun (WGS) entry which is preliminary data.</text>
</comment>
<evidence type="ECO:0000256" key="1">
    <source>
        <dbReference type="ARBA" id="ARBA00010574"/>
    </source>
</evidence>
<dbReference type="PANTHER" id="PTHR21043">
    <property type="entry name" value="IOJAP SUPERFAMILY ORTHOLOG"/>
    <property type="match status" value="1"/>
</dbReference>
<dbReference type="InterPro" id="IPR043519">
    <property type="entry name" value="NT_sf"/>
</dbReference>
<name>A0ABS1UC75_9PROT</name>
<feature type="compositionally biased region" description="Pro residues" evidence="3">
    <location>
        <begin position="164"/>
        <end position="175"/>
    </location>
</feature>
<comment type="function">
    <text evidence="2">Functions as a ribosomal silencing factor. Interacts with ribosomal protein uL14 (rplN), blocking formation of intersubunit bridge B8. Prevents association of the 30S and 50S ribosomal subunits and the formation of functional ribosomes, thus repressing translation.</text>
</comment>
<dbReference type="Gene3D" id="3.30.460.10">
    <property type="entry name" value="Beta Polymerase, domain 2"/>
    <property type="match status" value="1"/>
</dbReference>
<feature type="region of interest" description="Disordered" evidence="3">
    <location>
        <begin position="1"/>
        <end position="50"/>
    </location>
</feature>
<dbReference type="Pfam" id="PF02410">
    <property type="entry name" value="RsfS"/>
    <property type="match status" value="1"/>
</dbReference>
<feature type="compositionally biased region" description="Pro residues" evidence="3">
    <location>
        <begin position="12"/>
        <end position="22"/>
    </location>
</feature>
<dbReference type="HAMAP" id="MF_01477">
    <property type="entry name" value="Iojap_RsfS"/>
    <property type="match status" value="1"/>
</dbReference>
<protein>
    <recommendedName>
        <fullName evidence="2">Ribosomal silencing factor RsfS</fullName>
    </recommendedName>
</protein>
<evidence type="ECO:0000313" key="5">
    <source>
        <dbReference type="Proteomes" id="UP000660885"/>
    </source>
</evidence>
<keyword evidence="2" id="KW-0810">Translation regulation</keyword>
<dbReference type="PANTHER" id="PTHR21043:SF0">
    <property type="entry name" value="MITOCHONDRIAL ASSEMBLY OF RIBOSOMAL LARGE SUBUNIT PROTEIN 1"/>
    <property type="match status" value="1"/>
</dbReference>
<dbReference type="InterPro" id="IPR004394">
    <property type="entry name" value="Iojap/RsfS/C7orf30"/>
</dbReference>
<proteinExistence type="inferred from homology"/>
<dbReference type="EMBL" id="JAETWB010000024">
    <property type="protein sequence ID" value="MBL6081307.1"/>
    <property type="molecule type" value="Genomic_DNA"/>
</dbReference>
<keyword evidence="2" id="KW-0963">Cytoplasm</keyword>
<dbReference type="RefSeq" id="WP_202834536.1">
    <property type="nucleotide sequence ID" value="NZ_JAETWB010000024.1"/>
</dbReference>
<comment type="subunit">
    <text evidence="2">Interacts with ribosomal protein uL14 (rplN).</text>
</comment>
<evidence type="ECO:0000313" key="4">
    <source>
        <dbReference type="EMBL" id="MBL6081307.1"/>
    </source>
</evidence>
<dbReference type="Proteomes" id="UP000660885">
    <property type="component" value="Unassembled WGS sequence"/>
</dbReference>
<accession>A0ABS1UC75</accession>
<comment type="similarity">
    <text evidence="1 2">Belongs to the Iojap/RsfS family.</text>
</comment>
<gene>
    <name evidence="2 4" type="primary">rsfS</name>
    <name evidence="4" type="ORF">JMJ56_25250</name>
</gene>
<keyword evidence="5" id="KW-1185">Reference proteome</keyword>
<reference evidence="4 5" key="1">
    <citation type="submission" date="2021-01" db="EMBL/GenBank/DDBJ databases">
        <title>Belnapia mucosa sp. nov. and Belnapia arida sp. nov., isolated from the Tabernas Desert (Almeria, Spain).</title>
        <authorList>
            <person name="Molina-Menor E."/>
            <person name="Vidal-Verdu A."/>
            <person name="Calonge A."/>
            <person name="Satari L."/>
            <person name="Pereto J."/>
            <person name="Porcar M."/>
        </authorList>
    </citation>
    <scope>NUCLEOTIDE SEQUENCE [LARGE SCALE GENOMIC DNA]</scope>
    <source>
        <strain evidence="4 5">T18</strain>
    </source>
</reference>
<dbReference type="SUPFAM" id="SSF81301">
    <property type="entry name" value="Nucleotidyltransferase"/>
    <property type="match status" value="1"/>
</dbReference>
<organism evidence="4 5">
    <name type="scientific">Belnapia arida</name>
    <dbReference type="NCBI Taxonomy" id="2804533"/>
    <lineage>
        <taxon>Bacteria</taxon>
        <taxon>Pseudomonadati</taxon>
        <taxon>Pseudomonadota</taxon>
        <taxon>Alphaproteobacteria</taxon>
        <taxon>Acetobacterales</taxon>
        <taxon>Roseomonadaceae</taxon>
        <taxon>Belnapia</taxon>
    </lineage>
</organism>
<keyword evidence="2" id="KW-0678">Repressor</keyword>
<evidence type="ECO:0000256" key="3">
    <source>
        <dbReference type="SAM" id="MobiDB-lite"/>
    </source>
</evidence>
<evidence type="ECO:0000256" key="2">
    <source>
        <dbReference type="HAMAP-Rule" id="MF_01477"/>
    </source>
</evidence>
<feature type="region of interest" description="Disordered" evidence="3">
    <location>
        <begin position="151"/>
        <end position="175"/>
    </location>
</feature>
<dbReference type="NCBIfam" id="TIGR00090">
    <property type="entry name" value="rsfS_iojap_ybeB"/>
    <property type="match status" value="1"/>
</dbReference>
<sequence>MPEAKVIRRPVGVPPKPVPQEEPSPRKRQVIAGPEAKPARRPRLDEKAAPDRLEQLVTAAQASLEDDKAEDILVLDVTDRASFTDRMIIATGLSERQIQAMANHLEDALEKVGLKLRRDAIQGSEDWVLIDCGDLVIHLFKPEARASYALERMWGPDSPQPEGSAPPPAEEPGEA</sequence>
<comment type="subcellular location">
    <subcellularLocation>
        <location evidence="2">Cytoplasm</location>
    </subcellularLocation>
</comment>